<evidence type="ECO:0000313" key="5">
    <source>
        <dbReference type="EMBL" id="KAK0552090.1"/>
    </source>
</evidence>
<dbReference type="CDD" id="cd06141">
    <property type="entry name" value="WRN_exo"/>
    <property type="match status" value="1"/>
</dbReference>
<comment type="caution">
    <text evidence="5">The sequence shown here is derived from an EMBL/GenBank/DDBJ whole genome shotgun (WGS) entry which is preliminary data.</text>
</comment>
<dbReference type="GO" id="GO:0006139">
    <property type="term" value="P:nucleobase-containing compound metabolic process"/>
    <property type="evidence" value="ECO:0007669"/>
    <property type="project" value="InterPro"/>
</dbReference>
<dbReference type="SUPFAM" id="SSF53098">
    <property type="entry name" value="Ribonuclease H-like"/>
    <property type="match status" value="1"/>
</dbReference>
<sequence>MSSDLAEVALDALRAEQTTKRSSAPAASDNISSAVQHAAPPPSSLRRSSSQSSRLRKERAMAKEAEWADMESSLPTYDWKQPRFSVNGERPKLIYIHRPSELAQLEQALQQLTAASDNPGPPSHTPVLGFDMEWPASFHVKSRSISQRTAIIQICSRTLVLIIHISQLVPFDNLNPKGIPPPLPKLPLALEAFLRRSDALKVGVNILKDGSKLEKEFCQTEGGVINGVQPQGLLELSRLARQVDTEHWSDRKFSLISLRELVATYLERSLDKGPARTSDWSRALSKDQIEYAASDVMAGLEVYEALRRRTEAKMAGAVLGSLSDFMPLKKKRKYSDIVATRSGETQLDDTEDGAAWRDEEAEELTEQISGAQAMTLESQQSSSASPPPSLCFGDLVRLSTSSLVPKRPSSAAFGSGGPDTKQAAKKARTPKPPSLPKTLSHQRTFDLWAYGHGREDFAPDAFRDGTRPTLREVAKARGFQSATAANYVLRSLVEKRYLQHKADEANESGPSRSGELPTNLKARLEAELGHDEYRSVRLQHANWLTRHKVAVPIPSPPLG</sequence>
<proteinExistence type="predicted"/>
<feature type="region of interest" description="Disordered" evidence="3">
    <location>
        <begin position="406"/>
        <end position="439"/>
    </location>
</feature>
<name>A0AAN6GQS2_9BASI</name>
<keyword evidence="6" id="KW-1185">Reference proteome</keyword>
<dbReference type="Gene3D" id="3.30.420.10">
    <property type="entry name" value="Ribonuclease H-like superfamily/Ribonuclease H"/>
    <property type="match status" value="1"/>
</dbReference>
<feature type="region of interest" description="Disordered" evidence="3">
    <location>
        <begin position="16"/>
        <end position="60"/>
    </location>
</feature>
<dbReference type="Pfam" id="PF01612">
    <property type="entry name" value="DNA_pol_A_exo1"/>
    <property type="match status" value="1"/>
</dbReference>
<evidence type="ECO:0000259" key="4">
    <source>
        <dbReference type="Pfam" id="PF01612"/>
    </source>
</evidence>
<dbReference type="Proteomes" id="UP001176517">
    <property type="component" value="Unassembled WGS sequence"/>
</dbReference>
<dbReference type="InterPro" id="IPR051132">
    <property type="entry name" value="3-5_Exonuclease_domain"/>
</dbReference>
<reference evidence="5" key="1">
    <citation type="journal article" date="2023" name="PhytoFront">
        <title>Draft Genome Resources of Seven Strains of Tilletia horrida, Causal Agent of Kernel Smut of Rice.</title>
        <authorList>
            <person name="Khanal S."/>
            <person name="Antony Babu S."/>
            <person name="Zhou X.G."/>
        </authorList>
    </citation>
    <scope>NUCLEOTIDE SEQUENCE</scope>
    <source>
        <strain evidence="5">TX6</strain>
    </source>
</reference>
<dbReference type="InterPro" id="IPR002562">
    <property type="entry name" value="3'-5'_exonuclease_dom"/>
</dbReference>
<dbReference type="AlphaFoldDB" id="A0AAN6GQS2"/>
<dbReference type="InterPro" id="IPR036397">
    <property type="entry name" value="RNaseH_sf"/>
</dbReference>
<feature type="domain" description="3'-5' exonuclease" evidence="4">
    <location>
        <begin position="103"/>
        <end position="310"/>
    </location>
</feature>
<keyword evidence="1" id="KW-0540">Nuclease</keyword>
<dbReference type="InterPro" id="IPR036388">
    <property type="entry name" value="WH-like_DNA-bd_sf"/>
</dbReference>
<dbReference type="Gene3D" id="1.10.10.10">
    <property type="entry name" value="Winged helix-like DNA-binding domain superfamily/Winged helix DNA-binding domain"/>
    <property type="match status" value="1"/>
</dbReference>
<accession>A0AAN6GQS2</accession>
<dbReference type="PANTHER" id="PTHR13620:SF104">
    <property type="entry name" value="EXONUCLEASE 3'-5' DOMAIN-CONTAINING PROTEIN 2"/>
    <property type="match status" value="1"/>
</dbReference>
<evidence type="ECO:0000256" key="2">
    <source>
        <dbReference type="ARBA" id="ARBA00022801"/>
    </source>
</evidence>
<dbReference type="GO" id="GO:0005737">
    <property type="term" value="C:cytoplasm"/>
    <property type="evidence" value="ECO:0007669"/>
    <property type="project" value="TreeGrafter"/>
</dbReference>
<evidence type="ECO:0000256" key="1">
    <source>
        <dbReference type="ARBA" id="ARBA00022722"/>
    </source>
</evidence>
<dbReference type="GO" id="GO:0003676">
    <property type="term" value="F:nucleic acid binding"/>
    <property type="evidence" value="ECO:0007669"/>
    <property type="project" value="InterPro"/>
</dbReference>
<dbReference type="EMBL" id="JAPDMZ010000068">
    <property type="protein sequence ID" value="KAK0552090.1"/>
    <property type="molecule type" value="Genomic_DNA"/>
</dbReference>
<evidence type="ECO:0000313" key="6">
    <source>
        <dbReference type="Proteomes" id="UP001176517"/>
    </source>
</evidence>
<keyword evidence="2" id="KW-0378">Hydrolase</keyword>
<feature type="compositionally biased region" description="Low complexity" evidence="3">
    <location>
        <begin position="44"/>
        <end position="53"/>
    </location>
</feature>
<organism evidence="5 6">
    <name type="scientific">Tilletia horrida</name>
    <dbReference type="NCBI Taxonomy" id="155126"/>
    <lineage>
        <taxon>Eukaryota</taxon>
        <taxon>Fungi</taxon>
        <taxon>Dikarya</taxon>
        <taxon>Basidiomycota</taxon>
        <taxon>Ustilaginomycotina</taxon>
        <taxon>Exobasidiomycetes</taxon>
        <taxon>Tilletiales</taxon>
        <taxon>Tilletiaceae</taxon>
        <taxon>Tilletia</taxon>
    </lineage>
</organism>
<gene>
    <name evidence="5" type="ORF">OC846_003055</name>
</gene>
<protein>
    <recommendedName>
        <fullName evidence="4">3'-5' exonuclease domain-containing protein</fullName>
    </recommendedName>
</protein>
<evidence type="ECO:0000256" key="3">
    <source>
        <dbReference type="SAM" id="MobiDB-lite"/>
    </source>
</evidence>
<dbReference type="PANTHER" id="PTHR13620">
    <property type="entry name" value="3-5 EXONUCLEASE"/>
    <property type="match status" value="1"/>
</dbReference>
<dbReference type="GO" id="GO:0008408">
    <property type="term" value="F:3'-5' exonuclease activity"/>
    <property type="evidence" value="ECO:0007669"/>
    <property type="project" value="InterPro"/>
</dbReference>
<dbReference type="InterPro" id="IPR012337">
    <property type="entry name" value="RNaseH-like_sf"/>
</dbReference>
<dbReference type="GO" id="GO:0005634">
    <property type="term" value="C:nucleus"/>
    <property type="evidence" value="ECO:0007669"/>
    <property type="project" value="TreeGrafter"/>
</dbReference>